<evidence type="ECO:0000259" key="4">
    <source>
        <dbReference type="Pfam" id="PF13407"/>
    </source>
</evidence>
<dbReference type="GO" id="GO:0030313">
    <property type="term" value="C:cell envelope"/>
    <property type="evidence" value="ECO:0007669"/>
    <property type="project" value="UniProtKB-SubCell"/>
</dbReference>
<dbReference type="Proteomes" id="UP000593765">
    <property type="component" value="Chromosome"/>
</dbReference>
<gene>
    <name evidence="5" type="ORF">IPV69_20400</name>
</gene>
<evidence type="ECO:0000313" key="5">
    <source>
        <dbReference type="EMBL" id="QOV88581.1"/>
    </source>
</evidence>
<evidence type="ECO:0000256" key="3">
    <source>
        <dbReference type="ARBA" id="ARBA00022729"/>
    </source>
</evidence>
<dbReference type="RefSeq" id="WP_206291571.1">
    <property type="nucleotide sequence ID" value="NZ_CP063458.1"/>
</dbReference>
<feature type="domain" description="Periplasmic binding protein" evidence="4">
    <location>
        <begin position="29"/>
        <end position="291"/>
    </location>
</feature>
<dbReference type="CDD" id="cd20004">
    <property type="entry name" value="PBP1_ABC_sugar_binding-like"/>
    <property type="match status" value="1"/>
</dbReference>
<accession>A0A7M2WUU9</accession>
<dbReference type="GO" id="GO:0030246">
    <property type="term" value="F:carbohydrate binding"/>
    <property type="evidence" value="ECO:0007669"/>
    <property type="project" value="UniProtKB-ARBA"/>
</dbReference>
<dbReference type="Gene3D" id="3.40.50.2300">
    <property type="match status" value="2"/>
</dbReference>
<reference evidence="5 6" key="1">
    <citation type="submission" date="2020-10" db="EMBL/GenBank/DDBJ databases">
        <title>Wide distribution of Phycisphaera-like planctomycetes from WD2101 soil group in peatlands and genome analysis of the first cultivated representative.</title>
        <authorList>
            <person name="Dedysh S.N."/>
            <person name="Beletsky A.V."/>
            <person name="Ivanova A."/>
            <person name="Kulichevskaya I.S."/>
            <person name="Suzina N.E."/>
            <person name="Philippov D.A."/>
            <person name="Rakitin A.L."/>
            <person name="Mardanov A.V."/>
            <person name="Ravin N.V."/>
        </authorList>
    </citation>
    <scope>NUCLEOTIDE SEQUENCE [LARGE SCALE GENOMIC DNA]</scope>
    <source>
        <strain evidence="5 6">M1803</strain>
    </source>
</reference>
<protein>
    <submittedName>
        <fullName evidence="5">Substrate-binding domain-containing protein</fullName>
    </submittedName>
</protein>
<keyword evidence="3" id="KW-0732">Signal</keyword>
<dbReference type="InterPro" id="IPR025997">
    <property type="entry name" value="SBP_2_dom"/>
</dbReference>
<comment type="similarity">
    <text evidence="2">Belongs to the bacterial solute-binding protein 2 family.</text>
</comment>
<organism evidence="5 6">
    <name type="scientific">Humisphaera borealis</name>
    <dbReference type="NCBI Taxonomy" id="2807512"/>
    <lineage>
        <taxon>Bacteria</taxon>
        <taxon>Pseudomonadati</taxon>
        <taxon>Planctomycetota</taxon>
        <taxon>Phycisphaerae</taxon>
        <taxon>Tepidisphaerales</taxon>
        <taxon>Tepidisphaeraceae</taxon>
        <taxon>Humisphaera</taxon>
    </lineage>
</organism>
<sequence>MNRLLALSLCVSVLAFVGCKESGSGKRQIGVIPKGTTHEHWKGVEAGAKKAAAEMNVEIIWKGPLKEDDRAGQIQIVEQMVTDGVAGIVLAPLDDKALLRPVQQAAGKKIPVVIMDSPLAGELNKDFISLVATDNKKGGYLGGKRLAEVLGGKGKVVLLRYQENSASTAEREAGFMDAMKEAPGITLISSNQYAGATADSAQKKAESMLDVLRDADGIFCPNESSTQGMLNALERAGLAGESQKVKFVGFDKSVPLLKAMEEGKIQGLVAQNPEKMGYESVKVIVNKLDGKPVEPNVDTGVIVITKENLGSPEVKALIGR</sequence>
<name>A0A7M2WUU9_9BACT</name>
<keyword evidence="6" id="KW-1185">Reference proteome</keyword>
<dbReference type="PANTHER" id="PTHR46847">
    <property type="entry name" value="D-ALLOSE-BINDING PERIPLASMIC PROTEIN-RELATED"/>
    <property type="match status" value="1"/>
</dbReference>
<proteinExistence type="inferred from homology"/>
<dbReference type="InterPro" id="IPR028082">
    <property type="entry name" value="Peripla_BP_I"/>
</dbReference>
<dbReference type="EMBL" id="CP063458">
    <property type="protein sequence ID" value="QOV88581.1"/>
    <property type="molecule type" value="Genomic_DNA"/>
</dbReference>
<dbReference type="PROSITE" id="PS51257">
    <property type="entry name" value="PROKAR_LIPOPROTEIN"/>
    <property type="match status" value="1"/>
</dbReference>
<dbReference type="SUPFAM" id="SSF53822">
    <property type="entry name" value="Periplasmic binding protein-like I"/>
    <property type="match status" value="1"/>
</dbReference>
<dbReference type="Pfam" id="PF13407">
    <property type="entry name" value="Peripla_BP_4"/>
    <property type="match status" value="1"/>
</dbReference>
<evidence type="ECO:0000256" key="1">
    <source>
        <dbReference type="ARBA" id="ARBA00004196"/>
    </source>
</evidence>
<dbReference type="KEGG" id="hbs:IPV69_20400"/>
<dbReference type="AlphaFoldDB" id="A0A7M2WUU9"/>
<evidence type="ECO:0000256" key="2">
    <source>
        <dbReference type="ARBA" id="ARBA00007639"/>
    </source>
</evidence>
<dbReference type="PANTHER" id="PTHR46847:SF1">
    <property type="entry name" value="D-ALLOSE-BINDING PERIPLASMIC PROTEIN-RELATED"/>
    <property type="match status" value="1"/>
</dbReference>
<evidence type="ECO:0000313" key="6">
    <source>
        <dbReference type="Proteomes" id="UP000593765"/>
    </source>
</evidence>
<comment type="subcellular location">
    <subcellularLocation>
        <location evidence="1">Cell envelope</location>
    </subcellularLocation>
</comment>